<sequence length="77" mass="7683">MTYAVPVLDGPGTAGPATAIPAGSPLGRALRQARAGAGRPGSPLPGSFNSYVPSSFNSYVPSGFNSYVSSGFNSYVG</sequence>
<organism evidence="1 2">
    <name type="scientific">Yinghuangia soli</name>
    <dbReference type="NCBI Taxonomy" id="2908204"/>
    <lineage>
        <taxon>Bacteria</taxon>
        <taxon>Bacillati</taxon>
        <taxon>Actinomycetota</taxon>
        <taxon>Actinomycetes</taxon>
        <taxon>Kitasatosporales</taxon>
        <taxon>Streptomycetaceae</taxon>
        <taxon>Yinghuangia</taxon>
    </lineage>
</organism>
<comment type="caution">
    <text evidence="1">The sequence shown here is derived from an EMBL/GenBank/DDBJ whole genome shotgun (WGS) entry which is preliminary data.</text>
</comment>
<proteinExistence type="predicted"/>
<evidence type="ECO:0000313" key="1">
    <source>
        <dbReference type="EMBL" id="MCF2526708.1"/>
    </source>
</evidence>
<evidence type="ECO:0000313" key="2">
    <source>
        <dbReference type="Proteomes" id="UP001165378"/>
    </source>
</evidence>
<dbReference type="Proteomes" id="UP001165378">
    <property type="component" value="Unassembled WGS sequence"/>
</dbReference>
<reference evidence="1" key="1">
    <citation type="submission" date="2022-01" db="EMBL/GenBank/DDBJ databases">
        <title>Genome-Based Taxonomic Classification of the Phylum Actinobacteria.</title>
        <authorList>
            <person name="Gao Y."/>
        </authorList>
    </citation>
    <scope>NUCLEOTIDE SEQUENCE</scope>
    <source>
        <strain evidence="1">KLBMP 8922</strain>
    </source>
</reference>
<dbReference type="RefSeq" id="WP_235050846.1">
    <property type="nucleotide sequence ID" value="NZ_JAKFHA010000002.1"/>
</dbReference>
<protein>
    <submittedName>
        <fullName evidence="1">Uncharacterized protein</fullName>
    </submittedName>
</protein>
<name>A0AA41TXC7_9ACTN</name>
<dbReference type="EMBL" id="JAKFHA010000002">
    <property type="protein sequence ID" value="MCF2526708.1"/>
    <property type="molecule type" value="Genomic_DNA"/>
</dbReference>
<accession>A0AA41TXC7</accession>
<gene>
    <name evidence="1" type="ORF">LZ495_05665</name>
</gene>
<keyword evidence="2" id="KW-1185">Reference proteome</keyword>
<dbReference type="AlphaFoldDB" id="A0AA41TXC7"/>